<evidence type="ECO:0000256" key="9">
    <source>
        <dbReference type="ARBA" id="ARBA00072937"/>
    </source>
</evidence>
<dbReference type="InterPro" id="IPR013783">
    <property type="entry name" value="Ig-like_fold"/>
</dbReference>
<evidence type="ECO:0000259" key="10">
    <source>
        <dbReference type="PROSITE" id="PS50835"/>
    </source>
</evidence>
<dbReference type="GO" id="GO:0001817">
    <property type="term" value="P:regulation of cytokine production"/>
    <property type="evidence" value="ECO:0007669"/>
    <property type="project" value="TreeGrafter"/>
</dbReference>
<dbReference type="GO" id="GO:0009897">
    <property type="term" value="C:external side of plasma membrane"/>
    <property type="evidence" value="ECO:0007669"/>
    <property type="project" value="TreeGrafter"/>
</dbReference>
<evidence type="ECO:0000256" key="5">
    <source>
        <dbReference type="ARBA" id="ARBA00023136"/>
    </source>
</evidence>
<dbReference type="Pfam" id="PF07686">
    <property type="entry name" value="V-set"/>
    <property type="match status" value="1"/>
</dbReference>
<dbReference type="PANTHER" id="PTHR24100">
    <property type="entry name" value="BUTYROPHILIN"/>
    <property type="match status" value="1"/>
</dbReference>
<comment type="function">
    <text evidence="8">Negative regulator of T-cell proliferation.</text>
</comment>
<dbReference type="InterPro" id="IPR050504">
    <property type="entry name" value="IgSF_BTN/MOG"/>
</dbReference>
<name>A0A5E4D4C0_MARMO</name>
<evidence type="ECO:0000256" key="8">
    <source>
        <dbReference type="ARBA" id="ARBA00057939"/>
    </source>
</evidence>
<evidence type="ECO:0000313" key="12">
    <source>
        <dbReference type="Proteomes" id="UP000335636"/>
    </source>
</evidence>
<keyword evidence="7" id="KW-0393">Immunoglobulin domain</keyword>
<proteinExistence type="inferred from homology"/>
<gene>
    <name evidence="11" type="ORF">MONAX_5E013358</name>
</gene>
<keyword evidence="6" id="KW-1015">Disulfide bond</keyword>
<feature type="domain" description="Ig-like" evidence="10">
    <location>
        <begin position="117"/>
        <end position="203"/>
    </location>
</feature>
<comment type="caution">
    <text evidence="11">The sequence shown here is derived from an EMBL/GenBank/DDBJ whole genome shotgun (WGS) entry which is preliminary data.</text>
</comment>
<dbReference type="InterPro" id="IPR036179">
    <property type="entry name" value="Ig-like_dom_sf"/>
</dbReference>
<dbReference type="SMART" id="SM00409">
    <property type="entry name" value="IG"/>
    <property type="match status" value="1"/>
</dbReference>
<sequence>MGPRSPVIAVVGTGAEFPCGLSPSTDAQHMEVRWFHGNHSGLVHYYRDSKDYLEQQRPEYHGRTELLRENITRGQVALRIHPIRPADEGDYRCLFVSSTYHNEARFHVEVTGSGSTPHIHVQTDDADGLKLTCTSMGWYPEPEVHWEDSLEQHLTPASETKTTDGDGLFEVQTSIMVDKSLSANVSCFIRNPVLSSQKGVCVSLAGSPFATSSLPTCRSTAGLWTFTLLFPPPPCTQLDATPACSDISIIPSGKPCLRHLYQVSHSVCVTLVMHVIVGG</sequence>
<comment type="similarity">
    <text evidence="2">Belongs to the immunoglobulin superfamily. BTN/MOG family.</text>
</comment>
<keyword evidence="4" id="KW-1133">Transmembrane helix</keyword>
<dbReference type="AlphaFoldDB" id="A0A5E4D4C0"/>
<evidence type="ECO:0000256" key="3">
    <source>
        <dbReference type="ARBA" id="ARBA00022692"/>
    </source>
</evidence>
<comment type="subcellular location">
    <subcellularLocation>
        <location evidence="1">Membrane</location>
    </subcellularLocation>
</comment>
<dbReference type="Gene3D" id="2.60.40.10">
    <property type="entry name" value="Immunoglobulins"/>
    <property type="match status" value="2"/>
</dbReference>
<evidence type="ECO:0000256" key="7">
    <source>
        <dbReference type="ARBA" id="ARBA00023319"/>
    </source>
</evidence>
<evidence type="ECO:0000256" key="6">
    <source>
        <dbReference type="ARBA" id="ARBA00023157"/>
    </source>
</evidence>
<evidence type="ECO:0000256" key="4">
    <source>
        <dbReference type="ARBA" id="ARBA00022989"/>
    </source>
</evidence>
<dbReference type="FunFam" id="2.60.40.10:FF:000183">
    <property type="entry name" value="Myelin-oligodendrocyte glycoprotein"/>
    <property type="match status" value="1"/>
</dbReference>
<dbReference type="EMBL" id="CABDUW010002977">
    <property type="protein sequence ID" value="VTJ88490.1"/>
    <property type="molecule type" value="Genomic_DNA"/>
</dbReference>
<dbReference type="SUPFAM" id="SSF48726">
    <property type="entry name" value="Immunoglobulin"/>
    <property type="match status" value="2"/>
</dbReference>
<evidence type="ECO:0000256" key="2">
    <source>
        <dbReference type="ARBA" id="ARBA00007591"/>
    </source>
</evidence>
<dbReference type="Pfam" id="PF22705">
    <property type="entry name" value="C2-set_3"/>
    <property type="match status" value="1"/>
</dbReference>
<dbReference type="SMART" id="SM00406">
    <property type="entry name" value="IGv"/>
    <property type="match status" value="1"/>
</dbReference>
<evidence type="ECO:0000256" key="1">
    <source>
        <dbReference type="ARBA" id="ARBA00004370"/>
    </source>
</evidence>
<dbReference type="InterPro" id="IPR007110">
    <property type="entry name" value="Ig-like_dom"/>
</dbReference>
<accession>A0A5E4D4C0</accession>
<dbReference type="InterPro" id="IPR053896">
    <property type="entry name" value="BTN3A2-like_Ig-C"/>
</dbReference>
<dbReference type="PANTHER" id="PTHR24100:SF149">
    <property type="entry name" value="BG-LIKE ANTIGEN 1-RELATED"/>
    <property type="match status" value="1"/>
</dbReference>
<dbReference type="PROSITE" id="PS50835">
    <property type="entry name" value="IG_LIKE"/>
    <property type="match status" value="2"/>
</dbReference>
<dbReference type="Proteomes" id="UP000335636">
    <property type="component" value="Unassembled WGS sequence"/>
</dbReference>
<evidence type="ECO:0000313" key="11">
    <source>
        <dbReference type="EMBL" id="VTJ88490.1"/>
    </source>
</evidence>
<keyword evidence="12" id="KW-1185">Reference proteome</keyword>
<feature type="domain" description="Ig-like" evidence="10">
    <location>
        <begin position="3"/>
        <end position="111"/>
    </location>
</feature>
<dbReference type="InterPro" id="IPR013106">
    <property type="entry name" value="Ig_V-set"/>
</dbReference>
<dbReference type="GO" id="GO:0050852">
    <property type="term" value="P:T cell receptor signaling pathway"/>
    <property type="evidence" value="ECO:0007669"/>
    <property type="project" value="TreeGrafter"/>
</dbReference>
<keyword evidence="5" id="KW-0472">Membrane</keyword>
<dbReference type="InterPro" id="IPR003599">
    <property type="entry name" value="Ig_sub"/>
</dbReference>
<dbReference type="FunFam" id="2.60.40.10:FF:000088">
    <property type="entry name" value="Butyrophilin subfamily 1 member A1"/>
    <property type="match status" value="1"/>
</dbReference>
<organism evidence="11 12">
    <name type="scientific">Marmota monax</name>
    <name type="common">Woodchuck</name>
    <dbReference type="NCBI Taxonomy" id="9995"/>
    <lineage>
        <taxon>Eukaryota</taxon>
        <taxon>Metazoa</taxon>
        <taxon>Chordata</taxon>
        <taxon>Craniata</taxon>
        <taxon>Vertebrata</taxon>
        <taxon>Euteleostomi</taxon>
        <taxon>Mammalia</taxon>
        <taxon>Eutheria</taxon>
        <taxon>Euarchontoglires</taxon>
        <taxon>Glires</taxon>
        <taxon>Rodentia</taxon>
        <taxon>Sciuromorpha</taxon>
        <taxon>Sciuridae</taxon>
        <taxon>Xerinae</taxon>
        <taxon>Marmotini</taxon>
        <taxon>Marmota</taxon>
    </lineage>
</organism>
<reference evidence="11" key="1">
    <citation type="submission" date="2019-04" db="EMBL/GenBank/DDBJ databases">
        <authorList>
            <person name="Alioto T."/>
            <person name="Alioto T."/>
        </authorList>
    </citation>
    <scope>NUCLEOTIDE SEQUENCE [LARGE SCALE GENOMIC DNA]</scope>
</reference>
<dbReference type="GO" id="GO:0005102">
    <property type="term" value="F:signaling receptor binding"/>
    <property type="evidence" value="ECO:0007669"/>
    <property type="project" value="TreeGrafter"/>
</dbReference>
<keyword evidence="3" id="KW-0812">Transmembrane</keyword>
<protein>
    <recommendedName>
        <fullName evidence="9">Butyrophilin-like protein 2</fullName>
    </recommendedName>
</protein>